<dbReference type="Proteomes" id="UP000192536">
    <property type="component" value="Unassembled WGS sequence"/>
</dbReference>
<dbReference type="InterPro" id="IPR052529">
    <property type="entry name" value="Bact_Transport_Assoc"/>
</dbReference>
<evidence type="ECO:0000313" key="4">
    <source>
        <dbReference type="Proteomes" id="UP000192536"/>
    </source>
</evidence>
<dbReference type="NCBIfam" id="NF008093">
    <property type="entry name" value="PRK10835.1"/>
    <property type="match status" value="1"/>
</dbReference>
<dbReference type="EMBL" id="MRWE01000021">
    <property type="protein sequence ID" value="ORJ24938.1"/>
    <property type="molecule type" value="Genomic_DNA"/>
</dbReference>
<feature type="transmembrane region" description="Helical" evidence="1">
    <location>
        <begin position="49"/>
        <end position="78"/>
    </location>
</feature>
<feature type="transmembrane region" description="Helical" evidence="1">
    <location>
        <begin position="12"/>
        <end position="29"/>
    </location>
</feature>
<protein>
    <recommendedName>
        <fullName evidence="2">DUF418 domain-containing protein</fullName>
    </recommendedName>
</protein>
<feature type="transmembrane region" description="Helical" evidence="1">
    <location>
        <begin position="195"/>
        <end position="217"/>
    </location>
</feature>
<dbReference type="PANTHER" id="PTHR30590">
    <property type="entry name" value="INNER MEMBRANE PROTEIN"/>
    <property type="match status" value="1"/>
</dbReference>
<feature type="transmembrane region" description="Helical" evidence="1">
    <location>
        <begin position="310"/>
        <end position="330"/>
    </location>
</feature>
<organism evidence="3 4">
    <name type="scientific">Rouxiella badensis</name>
    <dbReference type="NCBI Taxonomy" id="1646377"/>
    <lineage>
        <taxon>Bacteria</taxon>
        <taxon>Pseudomonadati</taxon>
        <taxon>Pseudomonadota</taxon>
        <taxon>Gammaproteobacteria</taxon>
        <taxon>Enterobacterales</taxon>
        <taxon>Yersiniaceae</taxon>
        <taxon>Rouxiella</taxon>
    </lineage>
</organism>
<sequence>MRPRIATLDFARGIAILGILLLNISSFGLPKAAYLNPAYAGEPSASNAWTWAILDVVAQGKFLMMFAMLFGGGLYLLLPRGKAWIQSRLSLLLLCGLIHAIFFWDGDILLSYGLIGLVFWRLIRDAKSNASLFRTGVVLYLAGVGILVLLGLISSPDPGGYWLPGYAELQYEQFWRLKGGIEAINNRLDLLSSSLISVAVQYGWELGGAMLMGASLMRSGWLKGQFSPAHYLQLAAILLPFSLAIQIPAVVFAWHTGWSYRWSGFYLQAPREIGALMQAVGYLALCYGFWPQLVKQRWVYRISQVGRMALTHYLLQTLICTFFFNTLGFYEHFNRLQLVALVPAVWAINLAVTRVWLRYFRQGPMEWLWRKLTAQAAGESHHGTH</sequence>
<evidence type="ECO:0000313" key="3">
    <source>
        <dbReference type="EMBL" id="ORJ24938.1"/>
    </source>
</evidence>
<feature type="domain" description="DUF418" evidence="2">
    <location>
        <begin position="216"/>
        <end position="374"/>
    </location>
</feature>
<feature type="transmembrane region" description="Helical" evidence="1">
    <location>
        <begin position="336"/>
        <end position="357"/>
    </location>
</feature>
<dbReference type="Pfam" id="PF04235">
    <property type="entry name" value="DUF418"/>
    <property type="match status" value="1"/>
</dbReference>
<dbReference type="RefSeq" id="WP_084912736.1">
    <property type="nucleotide sequence ID" value="NZ_CAUQAZ010000105.1"/>
</dbReference>
<accession>A0A1X0WDR0</accession>
<proteinExistence type="predicted"/>
<dbReference type="InterPro" id="IPR007349">
    <property type="entry name" value="DUF418"/>
</dbReference>
<dbReference type="AlphaFoldDB" id="A0A1X0WDR0"/>
<keyword evidence="1" id="KW-0472">Membrane</keyword>
<keyword evidence="4" id="KW-1185">Reference proteome</keyword>
<keyword evidence="1" id="KW-1133">Transmembrane helix</keyword>
<dbReference type="STRING" id="1646377.BS640_13355"/>
<reference evidence="3 4" key="1">
    <citation type="journal article" date="2017" name="Int. J. Syst. Evol. Microbiol.">
        <title>Rouxiella badensis sp. nov. and Rouxiella silvae sp. nov. isolated from peat bog soil in Germany and emendation of the genus description.</title>
        <authorList>
            <person name="Le Fleche-Mateos A."/>
            <person name="Kugler J.H."/>
            <person name="Hansen S.H."/>
            <person name="Syldatk C."/>
            <person name="Hausmann R."/>
            <person name="Lomprez F."/>
            <person name="Vandenbogaert M."/>
            <person name="Manuguerra J.C."/>
            <person name="Grimont P.A."/>
        </authorList>
    </citation>
    <scope>NUCLEOTIDE SEQUENCE [LARGE SCALE GENOMIC DNA]</scope>
    <source>
        <strain evidence="3 4">DSM 100043</strain>
    </source>
</reference>
<feature type="transmembrane region" description="Helical" evidence="1">
    <location>
        <begin position="229"/>
        <end position="253"/>
    </location>
</feature>
<name>A0A1X0WDR0_9GAMM</name>
<evidence type="ECO:0000259" key="2">
    <source>
        <dbReference type="Pfam" id="PF04235"/>
    </source>
</evidence>
<feature type="transmembrane region" description="Helical" evidence="1">
    <location>
        <begin position="85"/>
        <end position="102"/>
    </location>
</feature>
<feature type="transmembrane region" description="Helical" evidence="1">
    <location>
        <begin position="135"/>
        <end position="154"/>
    </location>
</feature>
<evidence type="ECO:0000256" key="1">
    <source>
        <dbReference type="SAM" id="Phobius"/>
    </source>
</evidence>
<comment type="caution">
    <text evidence="3">The sequence shown here is derived from an EMBL/GenBank/DDBJ whole genome shotgun (WGS) entry which is preliminary data.</text>
</comment>
<gene>
    <name evidence="3" type="ORF">BS640_13355</name>
</gene>
<dbReference type="PANTHER" id="PTHR30590:SF2">
    <property type="entry name" value="INNER MEMBRANE PROTEIN"/>
    <property type="match status" value="1"/>
</dbReference>
<feature type="transmembrane region" description="Helical" evidence="1">
    <location>
        <begin position="108"/>
        <end position="123"/>
    </location>
</feature>
<keyword evidence="1" id="KW-0812">Transmembrane</keyword>
<feature type="transmembrane region" description="Helical" evidence="1">
    <location>
        <begin position="273"/>
        <end position="290"/>
    </location>
</feature>